<proteinExistence type="predicted"/>
<dbReference type="PRINTS" id="PR00598">
    <property type="entry name" value="HTHMARR"/>
</dbReference>
<gene>
    <name evidence="7" type="primary">ohrR</name>
    <name evidence="7" type="ORF">theurythT_03590</name>
</gene>
<evidence type="ECO:0000256" key="4">
    <source>
        <dbReference type="ARBA" id="ARBA00023125"/>
    </source>
</evidence>
<dbReference type="PANTHER" id="PTHR33164">
    <property type="entry name" value="TRANSCRIPTIONAL REGULATOR, MARR FAMILY"/>
    <property type="match status" value="1"/>
</dbReference>
<accession>A0ABQ6GYG2</accession>
<dbReference type="InterPro" id="IPR000835">
    <property type="entry name" value="HTH_MarR-typ"/>
</dbReference>
<sequence length="145" mass="16243">MANHLALENQLCFRLYRLNKRMAKMYAPLLKSLNLTYPQYLVMLALWQSTSEGLSVKSLGETLELDSGTLSPLLKRMQTNGLVQRTRSEEDERTVLISLTESGIALKAQAIDIPLTLFGKTGLSESEFTQLTYLLDKLISTTANT</sequence>
<keyword evidence="3" id="KW-0805">Transcription regulation</keyword>
<evidence type="ECO:0000313" key="8">
    <source>
        <dbReference type="Proteomes" id="UP001157133"/>
    </source>
</evidence>
<dbReference type="Pfam" id="PF22381">
    <property type="entry name" value="Staph_reg_Sar_Rot"/>
    <property type="match status" value="1"/>
</dbReference>
<dbReference type="InterPro" id="IPR039422">
    <property type="entry name" value="MarR/SlyA-like"/>
</dbReference>
<dbReference type="Gene3D" id="1.10.10.10">
    <property type="entry name" value="Winged helix-like DNA-binding domain superfamily/Winged helix DNA-binding domain"/>
    <property type="match status" value="1"/>
</dbReference>
<keyword evidence="5" id="KW-0804">Transcription</keyword>
<keyword evidence="8" id="KW-1185">Reference proteome</keyword>
<keyword evidence="2" id="KW-0963">Cytoplasm</keyword>
<dbReference type="EMBL" id="BSSU01000002">
    <property type="protein sequence ID" value="GLX80907.1"/>
    <property type="molecule type" value="Genomic_DNA"/>
</dbReference>
<evidence type="ECO:0000256" key="3">
    <source>
        <dbReference type="ARBA" id="ARBA00023015"/>
    </source>
</evidence>
<name>A0ABQ6GYG2_9GAMM</name>
<dbReference type="SUPFAM" id="SSF46785">
    <property type="entry name" value="Winged helix' DNA-binding domain"/>
    <property type="match status" value="1"/>
</dbReference>
<protein>
    <submittedName>
        <fullName evidence="7">Organic hydroperoxide resistance transcriptional regulator</fullName>
    </submittedName>
</protein>
<comment type="subcellular location">
    <subcellularLocation>
        <location evidence="1">Cytoplasm</location>
    </subcellularLocation>
</comment>
<dbReference type="InterPro" id="IPR036388">
    <property type="entry name" value="WH-like_DNA-bd_sf"/>
</dbReference>
<reference evidence="7 8" key="1">
    <citation type="submission" date="2023-03" db="EMBL/GenBank/DDBJ databases">
        <title>Draft genome sequence of Thalassotalea eurytherma JCM 18482T.</title>
        <authorList>
            <person name="Sawabe T."/>
        </authorList>
    </citation>
    <scope>NUCLEOTIDE SEQUENCE [LARGE SCALE GENOMIC DNA]</scope>
    <source>
        <strain evidence="7 8">JCM 18482</strain>
    </source>
</reference>
<evidence type="ECO:0000256" key="1">
    <source>
        <dbReference type="ARBA" id="ARBA00004496"/>
    </source>
</evidence>
<dbReference type="InterPro" id="IPR055166">
    <property type="entry name" value="Transc_reg_Sar_Rot_HTH"/>
</dbReference>
<dbReference type="PANTHER" id="PTHR33164:SF5">
    <property type="entry name" value="ORGANIC HYDROPEROXIDE RESISTANCE TRANSCRIPTIONAL REGULATOR"/>
    <property type="match status" value="1"/>
</dbReference>
<evidence type="ECO:0000256" key="2">
    <source>
        <dbReference type="ARBA" id="ARBA00022490"/>
    </source>
</evidence>
<comment type="caution">
    <text evidence="7">The sequence shown here is derived from an EMBL/GenBank/DDBJ whole genome shotgun (WGS) entry which is preliminary data.</text>
</comment>
<dbReference type="SMART" id="SM00347">
    <property type="entry name" value="HTH_MARR"/>
    <property type="match status" value="1"/>
</dbReference>
<dbReference type="RefSeq" id="WP_284206230.1">
    <property type="nucleotide sequence ID" value="NZ_BSSU01000002.1"/>
</dbReference>
<evidence type="ECO:0000313" key="7">
    <source>
        <dbReference type="EMBL" id="GLX80907.1"/>
    </source>
</evidence>
<evidence type="ECO:0000256" key="5">
    <source>
        <dbReference type="ARBA" id="ARBA00023163"/>
    </source>
</evidence>
<evidence type="ECO:0000259" key="6">
    <source>
        <dbReference type="PROSITE" id="PS50995"/>
    </source>
</evidence>
<organism evidence="7 8">
    <name type="scientific">Thalassotalea eurytherma</name>
    <dbReference type="NCBI Taxonomy" id="1144278"/>
    <lineage>
        <taxon>Bacteria</taxon>
        <taxon>Pseudomonadati</taxon>
        <taxon>Pseudomonadota</taxon>
        <taxon>Gammaproteobacteria</taxon>
        <taxon>Alteromonadales</taxon>
        <taxon>Colwelliaceae</taxon>
        <taxon>Thalassotalea</taxon>
    </lineage>
</organism>
<dbReference type="PROSITE" id="PS50995">
    <property type="entry name" value="HTH_MARR_2"/>
    <property type="match status" value="1"/>
</dbReference>
<dbReference type="InterPro" id="IPR036390">
    <property type="entry name" value="WH_DNA-bd_sf"/>
</dbReference>
<keyword evidence="4" id="KW-0238">DNA-binding</keyword>
<feature type="domain" description="HTH marR-type" evidence="6">
    <location>
        <begin position="8"/>
        <end position="140"/>
    </location>
</feature>
<dbReference type="Proteomes" id="UP001157133">
    <property type="component" value="Unassembled WGS sequence"/>
</dbReference>